<dbReference type="Proteomes" id="UP001597062">
    <property type="component" value="Unassembled WGS sequence"/>
</dbReference>
<proteinExistence type="inferred from homology"/>
<comment type="similarity">
    <text evidence="1">Belongs to the universal stress protein A family.</text>
</comment>
<organism evidence="3 4">
    <name type="scientific">Tenacibaculum geojense</name>
    <dbReference type="NCBI Taxonomy" id="915352"/>
    <lineage>
        <taxon>Bacteria</taxon>
        <taxon>Pseudomonadati</taxon>
        <taxon>Bacteroidota</taxon>
        <taxon>Flavobacteriia</taxon>
        <taxon>Flavobacteriales</taxon>
        <taxon>Flavobacteriaceae</taxon>
        <taxon>Tenacibaculum</taxon>
    </lineage>
</organism>
<evidence type="ECO:0000259" key="2">
    <source>
        <dbReference type="Pfam" id="PF00582"/>
    </source>
</evidence>
<dbReference type="SUPFAM" id="SSF52402">
    <property type="entry name" value="Adenine nucleotide alpha hydrolases-like"/>
    <property type="match status" value="2"/>
</dbReference>
<dbReference type="Pfam" id="PF00582">
    <property type="entry name" value="Usp"/>
    <property type="match status" value="2"/>
</dbReference>
<evidence type="ECO:0000313" key="3">
    <source>
        <dbReference type="EMBL" id="MFD0994154.1"/>
    </source>
</evidence>
<dbReference type="PRINTS" id="PR01438">
    <property type="entry name" value="UNVRSLSTRESS"/>
</dbReference>
<feature type="domain" description="UspA" evidence="2">
    <location>
        <begin position="1"/>
        <end position="140"/>
    </location>
</feature>
<gene>
    <name evidence="3" type="ORF">ACFQ1U_13145</name>
</gene>
<keyword evidence="4" id="KW-1185">Reference proteome</keyword>
<evidence type="ECO:0000256" key="1">
    <source>
        <dbReference type="ARBA" id="ARBA00008791"/>
    </source>
</evidence>
<dbReference type="InterPro" id="IPR006016">
    <property type="entry name" value="UspA"/>
</dbReference>
<dbReference type="InterPro" id="IPR006015">
    <property type="entry name" value="Universal_stress_UspA"/>
</dbReference>
<dbReference type="InterPro" id="IPR014729">
    <property type="entry name" value="Rossmann-like_a/b/a_fold"/>
</dbReference>
<dbReference type="CDD" id="cd00293">
    <property type="entry name" value="USP-like"/>
    <property type="match status" value="2"/>
</dbReference>
<protein>
    <submittedName>
        <fullName evidence="3">Universal stress protein</fullName>
    </submittedName>
</protein>
<accession>A0ABW3JVM6</accession>
<dbReference type="Gene3D" id="3.40.50.620">
    <property type="entry name" value="HUPs"/>
    <property type="match status" value="2"/>
</dbReference>
<evidence type="ECO:0000313" key="4">
    <source>
        <dbReference type="Proteomes" id="UP001597062"/>
    </source>
</evidence>
<dbReference type="RefSeq" id="WP_386109139.1">
    <property type="nucleotide sequence ID" value="NZ_JBHTJR010000057.1"/>
</dbReference>
<dbReference type="PANTHER" id="PTHR46268">
    <property type="entry name" value="STRESS RESPONSE PROTEIN NHAX"/>
    <property type="match status" value="1"/>
</dbReference>
<feature type="domain" description="UspA" evidence="2">
    <location>
        <begin position="149"/>
        <end position="275"/>
    </location>
</feature>
<dbReference type="EMBL" id="JBHTJR010000057">
    <property type="protein sequence ID" value="MFD0994154.1"/>
    <property type="molecule type" value="Genomic_DNA"/>
</dbReference>
<dbReference type="PANTHER" id="PTHR46268:SF6">
    <property type="entry name" value="UNIVERSAL STRESS PROTEIN UP12"/>
    <property type="match status" value="1"/>
</dbReference>
<name>A0ABW3JVM6_9FLAO</name>
<reference evidence="4" key="1">
    <citation type="journal article" date="2019" name="Int. J. Syst. Evol. Microbiol.">
        <title>The Global Catalogue of Microorganisms (GCM) 10K type strain sequencing project: providing services to taxonomists for standard genome sequencing and annotation.</title>
        <authorList>
            <consortium name="The Broad Institute Genomics Platform"/>
            <consortium name="The Broad Institute Genome Sequencing Center for Infectious Disease"/>
            <person name="Wu L."/>
            <person name="Ma J."/>
        </authorList>
    </citation>
    <scope>NUCLEOTIDE SEQUENCE [LARGE SCALE GENOMIC DNA]</scope>
    <source>
        <strain evidence="4">CCUG 60527</strain>
    </source>
</reference>
<sequence length="277" mass="30959">MKKIIVPVDFSEHSEYALQTAASIAKKQNSEIIVVHMLELSNAIITQKQSYAMEEAAFYLKLAEKKFQDFLNQEFLSDLTVTPIIKHYKIFSELNDLAKEEGADLIVMGSQGASGLKEIFIGSNTEKVVRNSSVPVLVTKGKAVVSDLKNAVFGCDFSDDDIVPYQNAKNLLKKLNCNLQLLHINTPYGKFKTTKEMKEKVAKFLTKANESELTFKDVAYVSDYTVENGILEYAHDQDIDLIVLATHGRKGLAHFFEGSISEDIANHSDIPVLTFKI</sequence>
<comment type="caution">
    <text evidence="3">The sequence shown here is derived from an EMBL/GenBank/DDBJ whole genome shotgun (WGS) entry which is preliminary data.</text>
</comment>